<reference evidence="10" key="1">
    <citation type="journal article" date="2021" name="PeerJ">
        <title>Extensive microbial diversity within the chicken gut microbiome revealed by metagenomics and culture.</title>
        <authorList>
            <person name="Gilroy R."/>
            <person name="Ravi A."/>
            <person name="Getino M."/>
            <person name="Pursley I."/>
            <person name="Horton D.L."/>
            <person name="Alikhan N.F."/>
            <person name="Baker D."/>
            <person name="Gharbi K."/>
            <person name="Hall N."/>
            <person name="Watson M."/>
            <person name="Adriaenssens E.M."/>
            <person name="Foster-Nyarko E."/>
            <person name="Jarju S."/>
            <person name="Secka A."/>
            <person name="Antonio M."/>
            <person name="Oren A."/>
            <person name="Chaudhuri R.R."/>
            <person name="La Ragione R."/>
            <person name="Hildebrand F."/>
            <person name="Pallen M.J."/>
        </authorList>
    </citation>
    <scope>NUCLEOTIDE SEQUENCE</scope>
    <source>
        <strain evidence="10">CHK55-1828</strain>
    </source>
</reference>
<dbReference type="AlphaFoldDB" id="A0A921LEI9"/>
<comment type="pathway">
    <text evidence="8">Quinol/quinone metabolism; menaquinone biosynthesis; menaquinol from 1,4-dihydroxy-2-naphthoate: step 1/2.</text>
</comment>
<feature type="transmembrane region" description="Helical" evidence="8">
    <location>
        <begin position="120"/>
        <end position="139"/>
    </location>
</feature>
<feature type="transmembrane region" description="Helical" evidence="8">
    <location>
        <begin position="246"/>
        <end position="264"/>
    </location>
</feature>
<keyword evidence="4 8" id="KW-0808">Transferase</keyword>
<evidence type="ECO:0000256" key="1">
    <source>
        <dbReference type="ARBA" id="ARBA00004141"/>
    </source>
</evidence>
<comment type="similarity">
    <text evidence="8">Belongs to the MenA family. Type 1 subfamily.</text>
</comment>
<sequence>MHPNSPRAWLLAARPKTLTAAVVPVMLGCALAYADRKFQTEEAVLCLLFACLMQVAANFINDLFDFRKGSDRSDRLGPQRACAEGWITPHAMTIGIGVVLVLACACGLGVLYSVWGKLPYGGWELVLLGVLCLLFAFLYTTVLSYRGWGDVLVLVFFGFVPVGGTYYVQTGQVNGDVCLLSLVSGLVIDTLLMVNNYRDREQDRISGKRTLVVRYGEHFGAGLYLGLGVAAVLLCTGLVGSGRLTWTEFVWAPCLYLYLHFLTWRHMVKIREGKGLNRILGATSRNMLLMGLLLCAALLF</sequence>
<dbReference type="GO" id="GO:0005886">
    <property type="term" value="C:plasma membrane"/>
    <property type="evidence" value="ECO:0007669"/>
    <property type="project" value="UniProtKB-SubCell"/>
</dbReference>
<proteinExistence type="inferred from homology"/>
<evidence type="ECO:0000256" key="7">
    <source>
        <dbReference type="ARBA" id="ARBA00023136"/>
    </source>
</evidence>
<dbReference type="InterPro" id="IPR004657">
    <property type="entry name" value="MenA"/>
</dbReference>
<dbReference type="NCBIfam" id="TIGR00751">
    <property type="entry name" value="menA"/>
    <property type="match status" value="1"/>
</dbReference>
<keyword evidence="6 8" id="KW-1133">Transmembrane helix</keyword>
<dbReference type="InterPro" id="IPR000537">
    <property type="entry name" value="UbiA_prenyltransferase"/>
</dbReference>
<dbReference type="InterPro" id="IPR044878">
    <property type="entry name" value="UbiA_sf"/>
</dbReference>
<dbReference type="Gene3D" id="1.10.357.140">
    <property type="entry name" value="UbiA prenyltransferase"/>
    <property type="match status" value="1"/>
</dbReference>
<comment type="caution">
    <text evidence="10">The sequence shown here is derived from an EMBL/GenBank/DDBJ whole genome shotgun (WGS) entry which is preliminary data.</text>
</comment>
<organism evidence="10 11">
    <name type="scientific">Mediterranea massiliensis</name>
    <dbReference type="NCBI Taxonomy" id="1841865"/>
    <lineage>
        <taxon>Bacteria</taxon>
        <taxon>Pseudomonadati</taxon>
        <taxon>Bacteroidota</taxon>
        <taxon>Bacteroidia</taxon>
        <taxon>Bacteroidales</taxon>
        <taxon>Bacteroidaceae</taxon>
        <taxon>Mediterranea</taxon>
    </lineage>
</organism>
<dbReference type="Proteomes" id="UP000717835">
    <property type="component" value="Unassembled WGS sequence"/>
</dbReference>
<evidence type="ECO:0000256" key="3">
    <source>
        <dbReference type="ARBA" id="ARBA00022475"/>
    </source>
</evidence>
<dbReference type="GO" id="GO:0046428">
    <property type="term" value="F:1,4-dihydroxy-2-naphthoate polyprenyltransferase activity"/>
    <property type="evidence" value="ECO:0007669"/>
    <property type="project" value="UniProtKB-UniRule"/>
</dbReference>
<feature type="transmembrane region" description="Helical" evidence="8">
    <location>
        <begin position="151"/>
        <end position="168"/>
    </location>
</feature>
<evidence type="ECO:0000256" key="6">
    <source>
        <dbReference type="ARBA" id="ARBA00022989"/>
    </source>
</evidence>
<comment type="function">
    <text evidence="8">Conversion of 1,4-dihydroxy-2-naphthoate (DHNA) to demethylmenaquinone (DMK).</text>
</comment>
<protein>
    <recommendedName>
        <fullName evidence="8 9">1,4-dihydroxy-2-naphthoate octaprenyltransferase</fullName>
        <shortName evidence="8">DHNA-octaprenyltransferase</shortName>
        <ecNumber evidence="8 9">2.5.1.74</ecNumber>
    </recommendedName>
</protein>
<dbReference type="EMBL" id="DYVX01000078">
    <property type="protein sequence ID" value="HJF92667.1"/>
    <property type="molecule type" value="Genomic_DNA"/>
</dbReference>
<keyword evidence="7 8" id="KW-0472">Membrane</keyword>
<evidence type="ECO:0000256" key="9">
    <source>
        <dbReference type="NCBIfam" id="TIGR00751"/>
    </source>
</evidence>
<keyword evidence="5 8" id="KW-0812">Transmembrane</keyword>
<dbReference type="CDD" id="cd13962">
    <property type="entry name" value="PT_UbiA_UBIAD1"/>
    <property type="match status" value="1"/>
</dbReference>
<dbReference type="HAMAP" id="MF_01937">
    <property type="entry name" value="MenA_1"/>
    <property type="match status" value="1"/>
</dbReference>
<gene>
    <name evidence="8 10" type="primary">menA</name>
    <name evidence="10" type="ORF">K8W02_09835</name>
</gene>
<dbReference type="PROSITE" id="PS51257">
    <property type="entry name" value="PROKAR_LIPOPROTEIN"/>
    <property type="match status" value="1"/>
</dbReference>
<dbReference type="GO" id="GO:0009234">
    <property type="term" value="P:menaquinone biosynthetic process"/>
    <property type="evidence" value="ECO:0007669"/>
    <property type="project" value="UniProtKB-UniRule"/>
</dbReference>
<feature type="transmembrane region" description="Helical" evidence="8">
    <location>
        <begin position="219"/>
        <end position="240"/>
    </location>
</feature>
<dbReference type="PANTHER" id="PTHR13929:SF0">
    <property type="entry name" value="UBIA PRENYLTRANSFERASE DOMAIN-CONTAINING PROTEIN 1"/>
    <property type="match status" value="1"/>
</dbReference>
<evidence type="ECO:0000256" key="2">
    <source>
        <dbReference type="ARBA" id="ARBA00022428"/>
    </source>
</evidence>
<reference evidence="10" key="2">
    <citation type="submission" date="2021-09" db="EMBL/GenBank/DDBJ databases">
        <authorList>
            <person name="Gilroy R."/>
        </authorList>
    </citation>
    <scope>NUCLEOTIDE SEQUENCE</scope>
    <source>
        <strain evidence="10">CHK55-1828</strain>
    </source>
</reference>
<feature type="transmembrane region" description="Helical" evidence="8">
    <location>
        <begin position="180"/>
        <end position="198"/>
    </location>
</feature>
<dbReference type="EC" id="2.5.1.74" evidence="8 9"/>
<evidence type="ECO:0000256" key="8">
    <source>
        <dbReference type="HAMAP-Rule" id="MF_01937"/>
    </source>
</evidence>
<feature type="transmembrane region" description="Helical" evidence="8">
    <location>
        <begin position="85"/>
        <end position="114"/>
    </location>
</feature>
<comment type="catalytic activity">
    <reaction evidence="8">
        <text>an all-trans-polyprenyl diphosphate + 1,4-dihydroxy-2-naphthoate + H(+) = a 2-demethylmenaquinol + CO2 + diphosphate</text>
        <dbReference type="Rhea" id="RHEA:26478"/>
        <dbReference type="Rhea" id="RHEA-COMP:9563"/>
        <dbReference type="Rhea" id="RHEA-COMP:9564"/>
        <dbReference type="ChEBI" id="CHEBI:11173"/>
        <dbReference type="ChEBI" id="CHEBI:15378"/>
        <dbReference type="ChEBI" id="CHEBI:16526"/>
        <dbReference type="ChEBI" id="CHEBI:33019"/>
        <dbReference type="ChEBI" id="CHEBI:55437"/>
        <dbReference type="ChEBI" id="CHEBI:58914"/>
        <dbReference type="EC" id="2.5.1.74"/>
    </reaction>
</comment>
<dbReference type="GO" id="GO:0042371">
    <property type="term" value="P:vitamin K biosynthetic process"/>
    <property type="evidence" value="ECO:0007669"/>
    <property type="project" value="TreeGrafter"/>
</dbReference>
<evidence type="ECO:0000256" key="5">
    <source>
        <dbReference type="ARBA" id="ARBA00022692"/>
    </source>
</evidence>
<evidence type="ECO:0000256" key="4">
    <source>
        <dbReference type="ARBA" id="ARBA00022679"/>
    </source>
</evidence>
<dbReference type="PANTHER" id="PTHR13929">
    <property type="entry name" value="1,4-DIHYDROXY-2-NAPHTHOATE OCTAPRENYLTRANSFERASE"/>
    <property type="match status" value="1"/>
</dbReference>
<evidence type="ECO:0000313" key="11">
    <source>
        <dbReference type="Proteomes" id="UP000717835"/>
    </source>
</evidence>
<dbReference type="InterPro" id="IPR026046">
    <property type="entry name" value="UBIAD1"/>
</dbReference>
<dbReference type="Pfam" id="PF01040">
    <property type="entry name" value="UbiA"/>
    <property type="match status" value="1"/>
</dbReference>
<accession>A0A921LEI9</accession>
<keyword evidence="2 8" id="KW-0474">Menaquinone biosynthesis</keyword>
<name>A0A921LEI9_9BACT</name>
<dbReference type="RefSeq" id="WP_022020419.1">
    <property type="nucleotide sequence ID" value="NZ_CAUDDV010000008.1"/>
</dbReference>
<comment type="subcellular location">
    <subcellularLocation>
        <location evidence="8">Cell membrane</location>
        <topology evidence="8">Multi-pass membrane protein</topology>
    </subcellularLocation>
    <subcellularLocation>
        <location evidence="1">Membrane</location>
        <topology evidence="1">Multi-pass membrane protein</topology>
    </subcellularLocation>
</comment>
<dbReference type="PIRSF" id="PIRSF005355">
    <property type="entry name" value="UBIAD1"/>
    <property type="match status" value="1"/>
</dbReference>
<evidence type="ECO:0000313" key="10">
    <source>
        <dbReference type="EMBL" id="HJF92667.1"/>
    </source>
</evidence>
<keyword evidence="3 8" id="KW-1003">Cell membrane</keyword>